<gene>
    <name evidence="10" type="primary">TIF11</name>
    <name evidence="10" type="ORF">HK099_002641</name>
</gene>
<dbReference type="InterPro" id="IPR001253">
    <property type="entry name" value="TIF_eIF-1A"/>
</dbReference>
<feature type="domain" description="S1-like" evidence="9">
    <location>
        <begin position="22"/>
        <end position="96"/>
    </location>
</feature>
<dbReference type="SUPFAM" id="SSF50249">
    <property type="entry name" value="Nucleic acid-binding proteins"/>
    <property type="match status" value="1"/>
</dbReference>
<feature type="region of interest" description="Disordered" evidence="8">
    <location>
        <begin position="1"/>
        <end position="26"/>
    </location>
</feature>
<evidence type="ECO:0000256" key="2">
    <source>
        <dbReference type="ARBA" id="ARBA00022540"/>
    </source>
</evidence>
<evidence type="ECO:0000256" key="6">
    <source>
        <dbReference type="RuleBase" id="RU004364"/>
    </source>
</evidence>
<evidence type="ECO:0000256" key="7">
    <source>
        <dbReference type="RuleBase" id="RU004365"/>
    </source>
</evidence>
<dbReference type="Pfam" id="PF01176">
    <property type="entry name" value="eIF-1a"/>
    <property type="match status" value="1"/>
</dbReference>
<dbReference type="Proteomes" id="UP001211065">
    <property type="component" value="Unassembled WGS sequence"/>
</dbReference>
<dbReference type="GO" id="GO:0003743">
    <property type="term" value="F:translation initiation factor activity"/>
    <property type="evidence" value="ECO:0007669"/>
    <property type="project" value="UniProtKB-UniRule"/>
</dbReference>
<name>A0AAD5UAI6_9FUNG</name>
<dbReference type="PROSITE" id="PS01262">
    <property type="entry name" value="IF1A"/>
    <property type="match status" value="1"/>
</dbReference>
<dbReference type="InterPro" id="IPR018104">
    <property type="entry name" value="TIF_eIF-1A_CS"/>
</dbReference>
<organism evidence="10 11">
    <name type="scientific">Clydaea vesicula</name>
    <dbReference type="NCBI Taxonomy" id="447962"/>
    <lineage>
        <taxon>Eukaryota</taxon>
        <taxon>Fungi</taxon>
        <taxon>Fungi incertae sedis</taxon>
        <taxon>Chytridiomycota</taxon>
        <taxon>Chytridiomycota incertae sedis</taxon>
        <taxon>Chytridiomycetes</taxon>
        <taxon>Lobulomycetales</taxon>
        <taxon>Lobulomycetaceae</taxon>
        <taxon>Clydaea</taxon>
    </lineage>
</organism>
<evidence type="ECO:0000256" key="8">
    <source>
        <dbReference type="SAM" id="MobiDB-lite"/>
    </source>
</evidence>
<comment type="function">
    <text evidence="7">Seems to be required for maximal rate of protein biosynthesis. Enhances ribosome dissociation into subunits and stabilizes the binding of the initiator Met-tRNA(I) to 40 S ribosomal subunits.</text>
</comment>
<feature type="compositionally biased region" description="Basic residues" evidence="8">
    <location>
        <begin position="1"/>
        <end position="15"/>
    </location>
</feature>
<feature type="compositionally biased region" description="Basic and acidic residues" evidence="8">
    <location>
        <begin position="16"/>
        <end position="26"/>
    </location>
</feature>
<evidence type="ECO:0000256" key="5">
    <source>
        <dbReference type="PROSITE-ProRule" id="PRU00181"/>
    </source>
</evidence>
<accession>A0AAD5UAI6</accession>
<evidence type="ECO:0000256" key="3">
    <source>
        <dbReference type="ARBA" id="ARBA00022917"/>
    </source>
</evidence>
<dbReference type="CDD" id="cd05793">
    <property type="entry name" value="S1_IF1A"/>
    <property type="match status" value="1"/>
</dbReference>
<keyword evidence="3 5" id="KW-0648">Protein biosynthesis</keyword>
<evidence type="ECO:0000313" key="10">
    <source>
        <dbReference type="EMBL" id="KAJ3227277.1"/>
    </source>
</evidence>
<comment type="caution">
    <text evidence="10">The sequence shown here is derived from an EMBL/GenBank/DDBJ whole genome shotgun (WGS) entry which is preliminary data.</text>
</comment>
<dbReference type="InterPro" id="IPR012340">
    <property type="entry name" value="NA-bd_OB-fold"/>
</dbReference>
<dbReference type="Gene3D" id="2.40.50.140">
    <property type="entry name" value="Nucleic acid-binding proteins"/>
    <property type="match status" value="1"/>
</dbReference>
<dbReference type="EMBL" id="JADGJW010000019">
    <property type="protein sequence ID" value="KAJ3227277.1"/>
    <property type="molecule type" value="Genomic_DNA"/>
</dbReference>
<comment type="similarity">
    <text evidence="1 6">Belongs to the eIF-1A family.</text>
</comment>
<dbReference type="PANTHER" id="PTHR21668">
    <property type="entry name" value="EIF-1A"/>
    <property type="match status" value="1"/>
</dbReference>
<keyword evidence="11" id="KW-1185">Reference proteome</keyword>
<dbReference type="PROSITE" id="PS50832">
    <property type="entry name" value="S1_IF1_TYPE"/>
    <property type="match status" value="1"/>
</dbReference>
<dbReference type="NCBIfam" id="TIGR00523">
    <property type="entry name" value="eIF-1A"/>
    <property type="match status" value="1"/>
</dbReference>
<evidence type="ECO:0000256" key="1">
    <source>
        <dbReference type="ARBA" id="ARBA00007392"/>
    </source>
</evidence>
<evidence type="ECO:0000313" key="11">
    <source>
        <dbReference type="Proteomes" id="UP001211065"/>
    </source>
</evidence>
<protein>
    <recommendedName>
        <fullName evidence="4">Eukaryotic translation initiation factor 4C</fullName>
    </recommendedName>
</protein>
<dbReference type="SMART" id="SM00652">
    <property type="entry name" value="eIF1a"/>
    <property type="match status" value="1"/>
</dbReference>
<sequence>MPKNKGKGGKNRKKGKNENDSDKRELVFKEDGQEYATVTKLLGNGWVQTQCCDGEARMARIRGAMIRRVWITTGDLILLGLRDYQDSKADVLMKYTADEARMLKSYGELPDNLKINEDEVNNEGGDETGVEIEFNIDEI</sequence>
<dbReference type="InterPro" id="IPR006196">
    <property type="entry name" value="RNA-binding_domain_S1_IF1"/>
</dbReference>
<evidence type="ECO:0000259" key="9">
    <source>
        <dbReference type="PROSITE" id="PS50832"/>
    </source>
</evidence>
<proteinExistence type="inferred from homology"/>
<dbReference type="HAMAP" id="MF_00216">
    <property type="entry name" value="aIF_1A"/>
    <property type="match status" value="1"/>
</dbReference>
<dbReference type="GO" id="GO:0003723">
    <property type="term" value="F:RNA binding"/>
    <property type="evidence" value="ECO:0007669"/>
    <property type="project" value="InterPro"/>
</dbReference>
<keyword evidence="2 5" id="KW-0396">Initiation factor</keyword>
<evidence type="ECO:0000256" key="4">
    <source>
        <dbReference type="ARBA" id="ARBA00032507"/>
    </source>
</evidence>
<reference evidence="10" key="1">
    <citation type="submission" date="2020-05" db="EMBL/GenBank/DDBJ databases">
        <title>Phylogenomic resolution of chytrid fungi.</title>
        <authorList>
            <person name="Stajich J.E."/>
            <person name="Amses K."/>
            <person name="Simmons R."/>
            <person name="Seto K."/>
            <person name="Myers J."/>
            <person name="Bonds A."/>
            <person name="Quandt C.A."/>
            <person name="Barry K."/>
            <person name="Liu P."/>
            <person name="Grigoriev I."/>
            <person name="Longcore J.E."/>
            <person name="James T.Y."/>
        </authorList>
    </citation>
    <scope>NUCLEOTIDE SEQUENCE</scope>
    <source>
        <strain evidence="10">JEL0476</strain>
    </source>
</reference>
<dbReference type="AlphaFoldDB" id="A0AAD5UAI6"/>